<dbReference type="RefSeq" id="WP_023788718.1">
    <property type="nucleotide sequence ID" value="NC_022997.1"/>
</dbReference>
<dbReference type="Proteomes" id="UP000018542">
    <property type="component" value="Chromosome"/>
</dbReference>
<dbReference type="EMBL" id="CP006912">
    <property type="protein sequence ID" value="AHB49723.1"/>
    <property type="molecule type" value="Genomic_DNA"/>
</dbReference>
<keyword evidence="3" id="KW-1185">Reference proteome</keyword>
<evidence type="ECO:0000313" key="2">
    <source>
        <dbReference type="EMBL" id="AHB49723.1"/>
    </source>
</evidence>
<dbReference type="AlphaFoldDB" id="V5SGR4"/>
<dbReference type="STRING" id="1029756.W911_17145"/>
<organism evidence="2 3">
    <name type="scientific">Hyphomicrobium nitrativorans NL23</name>
    <dbReference type="NCBI Taxonomy" id="1029756"/>
    <lineage>
        <taxon>Bacteria</taxon>
        <taxon>Pseudomonadati</taxon>
        <taxon>Pseudomonadota</taxon>
        <taxon>Alphaproteobacteria</taxon>
        <taxon>Hyphomicrobiales</taxon>
        <taxon>Hyphomicrobiaceae</taxon>
        <taxon>Hyphomicrobium</taxon>
    </lineage>
</organism>
<dbReference type="HOGENOM" id="CLU_823297_0_0_5"/>
<feature type="compositionally biased region" description="Low complexity" evidence="1">
    <location>
        <begin position="221"/>
        <end position="238"/>
    </location>
</feature>
<dbReference type="PATRIC" id="fig|1029756.8.peg.3569"/>
<reference evidence="2 3" key="1">
    <citation type="journal article" date="2014" name="Genome Announc.">
        <title>Complete Genome Sequence of Hyphomicrobium nitrativorans Strain NL23, a Denitrifying Bacterium Isolated from Biofilm of a Methanol-Fed Denitrification System Treating Seawater at the Montreal Biodome.</title>
        <authorList>
            <person name="Martineau C."/>
            <person name="Villeneuve C."/>
            <person name="Mauffrey F."/>
            <person name="Villemur R."/>
        </authorList>
    </citation>
    <scope>NUCLEOTIDE SEQUENCE [LARGE SCALE GENOMIC DNA]</scope>
    <source>
        <strain evidence="2">NL23</strain>
    </source>
</reference>
<protein>
    <submittedName>
        <fullName evidence="2">Uncharacterized protein</fullName>
    </submittedName>
</protein>
<dbReference type="KEGG" id="hni:W911_17145"/>
<accession>V5SGR4</accession>
<feature type="region of interest" description="Disordered" evidence="1">
    <location>
        <begin position="185"/>
        <end position="245"/>
    </location>
</feature>
<proteinExistence type="predicted"/>
<gene>
    <name evidence="2" type="ORF">W911_17145</name>
</gene>
<feature type="compositionally biased region" description="Polar residues" evidence="1">
    <location>
        <begin position="206"/>
        <end position="220"/>
    </location>
</feature>
<dbReference type="OrthoDB" id="7374881at2"/>
<evidence type="ECO:0000313" key="3">
    <source>
        <dbReference type="Proteomes" id="UP000018542"/>
    </source>
</evidence>
<sequence length="365" mass="36660">MTTIDAAAAWRGKRCVAFAVLTGFIGLGLAGCETGSSLFAGGSDPNASIAAGQPPAATASQSARIAIAPVIGAPDAVAKQLQTQLTTDIEARRITVAKSANESAEYTLRGYVVSAREQGRTKVSYIWDVTDPAGQRVNRITGEEVITGARSSDPWAAVTPQVVSTISNKTVGSLATWLPTQQSAAPVAMGGSPAGTAQHSPAVAGSLQTAASSVAHSQPGSAYTPVAAPTSTTATTTTGSIGRGNVTALVPNVSGAPGDGGVSLTNAIQRELTRNGVALTGAPSTQTYRVEGKVVVGQGQNGKQPIQIDWDVKDPQGKTLGTVSQKNEIPQGSLDGAWGKTADAAASAAAQGILKLLPGQGQAPG</sequence>
<evidence type="ECO:0000256" key="1">
    <source>
        <dbReference type="SAM" id="MobiDB-lite"/>
    </source>
</evidence>
<name>V5SGR4_9HYPH</name>